<dbReference type="NCBIfam" id="TIGR02454">
    <property type="entry name" value="ECF_T_CbiQ"/>
    <property type="match status" value="1"/>
</dbReference>
<dbReference type="eggNOG" id="COG0619">
    <property type="taxonomic scope" value="Bacteria"/>
</dbReference>
<dbReference type="CDD" id="cd16914">
    <property type="entry name" value="EcfT"/>
    <property type="match status" value="1"/>
</dbReference>
<dbReference type="InterPro" id="IPR003339">
    <property type="entry name" value="ABC/ECF_trnsptr_transmembrane"/>
</dbReference>
<dbReference type="InterPro" id="IPR052770">
    <property type="entry name" value="Cobalt_transport_CbiQ"/>
</dbReference>
<dbReference type="Proteomes" id="UP000002377">
    <property type="component" value="Chromosome"/>
</dbReference>
<accession>D5XEQ5</accession>
<dbReference type="KEGG" id="tjr:TherJR_1264"/>
<dbReference type="STRING" id="635013.TherJR_1264"/>
<keyword evidence="3 6" id="KW-0812">Transmembrane</keyword>
<dbReference type="Pfam" id="PF02361">
    <property type="entry name" value="CbiQ"/>
    <property type="match status" value="1"/>
</dbReference>
<feature type="transmembrane region" description="Helical" evidence="6">
    <location>
        <begin position="110"/>
        <end position="130"/>
    </location>
</feature>
<dbReference type="EMBL" id="CP002028">
    <property type="protein sequence ID" value="ADG82126.1"/>
    <property type="molecule type" value="Genomic_DNA"/>
</dbReference>
<dbReference type="OrthoDB" id="9815246at2"/>
<dbReference type="GO" id="GO:0043190">
    <property type="term" value="C:ATP-binding cassette (ABC) transporter complex"/>
    <property type="evidence" value="ECO:0007669"/>
    <property type="project" value="InterPro"/>
</dbReference>
<sequence length="260" mass="29006">MLNIDQLAYANRLRYVHPVEKFIFSIVTMGLCLAFTSIHLYAAVVVLMGFGVLALARIPWQVYLRLMLLPVGFLFIGVLTVIISVGGTGYDWIYRWDLGPLSLGIRHTDLVLGLNIFGKALAAVSCLYFLSLTTPMVEMISVLKRLRVPALFIELMGLVYRFIFVLMETAQKIHTSQSSRCGYATLAISYRSTSQLISSLFAKSFQRSAMLFTALTARGYTGDLQVLEPEFNYSKRNIGMIVLIELGLLFTALMFGGSVL</sequence>
<dbReference type="PANTHER" id="PTHR43723">
    <property type="entry name" value="COBALT TRANSPORT PROTEIN CBIQ"/>
    <property type="match status" value="1"/>
</dbReference>
<dbReference type="AlphaFoldDB" id="D5XEQ5"/>
<name>D5XEQ5_THEPJ</name>
<dbReference type="GO" id="GO:0006824">
    <property type="term" value="P:cobalt ion transport"/>
    <property type="evidence" value="ECO:0007669"/>
    <property type="project" value="InterPro"/>
</dbReference>
<feature type="transmembrane region" description="Helical" evidence="6">
    <location>
        <begin position="150"/>
        <end position="167"/>
    </location>
</feature>
<feature type="transmembrane region" description="Helical" evidence="6">
    <location>
        <begin position="22"/>
        <end position="55"/>
    </location>
</feature>
<evidence type="ECO:0000313" key="7">
    <source>
        <dbReference type="EMBL" id="ADG82126.1"/>
    </source>
</evidence>
<evidence type="ECO:0000256" key="5">
    <source>
        <dbReference type="ARBA" id="ARBA00023136"/>
    </source>
</evidence>
<evidence type="ECO:0000256" key="6">
    <source>
        <dbReference type="SAM" id="Phobius"/>
    </source>
</evidence>
<evidence type="ECO:0000256" key="1">
    <source>
        <dbReference type="ARBA" id="ARBA00004651"/>
    </source>
</evidence>
<gene>
    <name evidence="7" type="ordered locus">TherJR_1264</name>
</gene>
<keyword evidence="5 6" id="KW-0472">Membrane</keyword>
<keyword evidence="8" id="KW-1185">Reference proteome</keyword>
<evidence type="ECO:0000313" key="8">
    <source>
        <dbReference type="Proteomes" id="UP000002377"/>
    </source>
</evidence>
<evidence type="ECO:0000256" key="4">
    <source>
        <dbReference type="ARBA" id="ARBA00022989"/>
    </source>
</evidence>
<keyword evidence="2" id="KW-1003">Cell membrane</keyword>
<comment type="subcellular location">
    <subcellularLocation>
        <location evidence="1">Cell membrane</location>
        <topology evidence="1">Multi-pass membrane protein</topology>
    </subcellularLocation>
</comment>
<dbReference type="RefSeq" id="WP_013120145.1">
    <property type="nucleotide sequence ID" value="NC_014152.1"/>
</dbReference>
<feature type="transmembrane region" description="Helical" evidence="6">
    <location>
        <begin position="67"/>
        <end position="90"/>
    </location>
</feature>
<reference evidence="7 8" key="1">
    <citation type="submission" date="2010-05" db="EMBL/GenBank/DDBJ databases">
        <title>Complete sequence of Thermincola sp. JR.</title>
        <authorList>
            <consortium name="US DOE Joint Genome Institute"/>
            <person name="Lucas S."/>
            <person name="Copeland A."/>
            <person name="Lapidus A."/>
            <person name="Cheng J.-F."/>
            <person name="Bruce D."/>
            <person name="Goodwin L."/>
            <person name="Pitluck S."/>
            <person name="Chertkov O."/>
            <person name="Detter J.C."/>
            <person name="Han C."/>
            <person name="Tapia R."/>
            <person name="Land M."/>
            <person name="Hauser L."/>
            <person name="Kyrpides N."/>
            <person name="Mikhailova N."/>
            <person name="Hazen T.C."/>
            <person name="Woyke T."/>
        </authorList>
    </citation>
    <scope>NUCLEOTIDE SEQUENCE [LARGE SCALE GENOMIC DNA]</scope>
    <source>
        <strain evidence="7 8">JR</strain>
    </source>
</reference>
<dbReference type="PANTHER" id="PTHR43723:SF1">
    <property type="entry name" value="COBALT TRANSPORT PROTEIN CBIQ"/>
    <property type="match status" value="1"/>
</dbReference>
<evidence type="ECO:0000256" key="3">
    <source>
        <dbReference type="ARBA" id="ARBA00022692"/>
    </source>
</evidence>
<feature type="transmembrane region" description="Helical" evidence="6">
    <location>
        <begin position="238"/>
        <end position="259"/>
    </location>
</feature>
<proteinExistence type="predicted"/>
<protein>
    <submittedName>
        <fullName evidence="7">Cobalt ABC transporter, inner membrane subunit CbiQ</fullName>
    </submittedName>
</protein>
<organism evidence="7 8">
    <name type="scientific">Thermincola potens (strain JR)</name>
    <dbReference type="NCBI Taxonomy" id="635013"/>
    <lineage>
        <taxon>Bacteria</taxon>
        <taxon>Bacillati</taxon>
        <taxon>Bacillota</taxon>
        <taxon>Clostridia</taxon>
        <taxon>Eubacteriales</taxon>
        <taxon>Thermincolaceae</taxon>
        <taxon>Thermincola</taxon>
    </lineage>
</organism>
<dbReference type="HOGENOM" id="CLU_056469_5_0_9"/>
<dbReference type="InterPro" id="IPR012809">
    <property type="entry name" value="ECF_CbiQ"/>
</dbReference>
<keyword evidence="4 6" id="KW-1133">Transmembrane helix</keyword>
<evidence type="ECO:0000256" key="2">
    <source>
        <dbReference type="ARBA" id="ARBA00022475"/>
    </source>
</evidence>